<reference evidence="3 4" key="1">
    <citation type="journal article" date="2019" name="Int. J. Syst. Evol. Microbiol.">
        <title>The Global Catalogue of Microorganisms (GCM) 10K type strain sequencing project: providing services to taxonomists for standard genome sequencing and annotation.</title>
        <authorList>
            <consortium name="The Broad Institute Genomics Platform"/>
            <consortium name="The Broad Institute Genome Sequencing Center for Infectious Disease"/>
            <person name="Wu L."/>
            <person name="Ma J."/>
        </authorList>
    </citation>
    <scope>NUCLEOTIDE SEQUENCE [LARGE SCALE GENOMIC DNA]</scope>
    <source>
        <strain evidence="3 4">JCM 3272</strain>
    </source>
</reference>
<dbReference type="Gene3D" id="3.40.390.10">
    <property type="entry name" value="Collagenase (Catalytic Domain)"/>
    <property type="match status" value="1"/>
</dbReference>
<feature type="signal peptide" evidence="2">
    <location>
        <begin position="1"/>
        <end position="45"/>
    </location>
</feature>
<protein>
    <submittedName>
        <fullName evidence="3">Uncharacterized protein</fullName>
    </submittedName>
</protein>
<evidence type="ECO:0000256" key="2">
    <source>
        <dbReference type="SAM" id="SignalP"/>
    </source>
</evidence>
<dbReference type="Proteomes" id="UP001501444">
    <property type="component" value="Unassembled WGS sequence"/>
</dbReference>
<proteinExistence type="predicted"/>
<feature type="chain" id="PRO_5046294149" evidence="2">
    <location>
        <begin position="46"/>
        <end position="1232"/>
    </location>
</feature>
<keyword evidence="4" id="KW-1185">Reference proteome</keyword>
<gene>
    <name evidence="3" type="ORF">GCM10010170_011680</name>
</gene>
<evidence type="ECO:0000256" key="1">
    <source>
        <dbReference type="SAM" id="MobiDB-lite"/>
    </source>
</evidence>
<accession>A0ABN3FLK9</accession>
<dbReference type="Pfam" id="PF13574">
    <property type="entry name" value="Reprolysin_2"/>
    <property type="match status" value="1"/>
</dbReference>
<name>A0ABN3FLK9_9ACTN</name>
<dbReference type="InterPro" id="IPR024079">
    <property type="entry name" value="MetalloPept_cat_dom_sf"/>
</dbReference>
<evidence type="ECO:0000313" key="4">
    <source>
        <dbReference type="Proteomes" id="UP001501444"/>
    </source>
</evidence>
<organism evidence="3 4">
    <name type="scientific">Dactylosporangium salmoneum</name>
    <dbReference type="NCBI Taxonomy" id="53361"/>
    <lineage>
        <taxon>Bacteria</taxon>
        <taxon>Bacillati</taxon>
        <taxon>Actinomycetota</taxon>
        <taxon>Actinomycetes</taxon>
        <taxon>Micromonosporales</taxon>
        <taxon>Micromonosporaceae</taxon>
        <taxon>Dactylosporangium</taxon>
    </lineage>
</organism>
<sequence>MPSGPPHNTTPSRRRARTRVARLSAIALAALLALPVAMLPQPASAAPGKGKNPWQRVQGTPPGKSKHGHQAGMKAKRLAAFTLDRAALKSDLDAAPREQRTAARQATLVVSLPAPGGDLQRFELVDSPIMEAGLAAKHPEIKTYTGRGLDDPTATIRADLTPLGFHASVRSAGGAWYIDPYYHGDDSLYASYFGRDLTNAHPDFAEQEDVEATVAQALAEVPTGPQVTLRTYRLALVTDPSYAAFFGADNVTAAKVTLINRVTQVYEDETAIRLILVNDTDKINLNTSALATEPNGPCGAAACFTTAQLTSCASSTLSRNRIVLGQLIGASNYDIGHIGLGVNGGGVASLGVVGGNSKAQGCTGLPQPVGDYYAVDYVAHEMGHQFAGNHTFNGTQYNCSGGNRSAANSYEPGSGSSIMAYAGICQQDNLQPHSDPYWSQRSYTEITTYITSNRPAINAVQTASLYEFDTNGDSFTLRYNGSDSAPIVRGTNYTTAGIKAAIEAIPGWPAGATVTVAAFGGSGTLNDQGFQVTFGGTLASTRVGMLSLTGPSGTSGFVGETAKGGAIDNGGIIVEPTANHAPVVTLPAASYTIPVRTPFTLTGGATDSDGDTVTYMWEQNDRGAAAGTALVSNTKTAGPLFRQFGVAAYVSPSDTQQYHSPGENAVTTNPTRTFPDLAQIASGNTNAATGICPAAPPAPPTGGATNVPADLVDCYSEFLPTSDWVGFTGDRTMHFRLTARDGHPGGGGVGSADVALVLAPAAGPFLVTSQATPGTVEGGSQQSVTWDVAGTNAAPINAARVRISLSVDGGQHFTYVLADDVPNTGSATVTMPNVPTAKGRIKVEPVGNVFFDLNDADITIHAAPVVSNDTPSGTATVEYSDALSPTVTVTATDEDTAGAQLTATATGLPAGLSLAAASTSAGDTLPGRRTWTVTGATTAAPGDYPVSVAVTDGTGISRSTSFTVQVIAEGADAVYTGDTRVFTAAGESGAPTLLRATVRDGSVLPGSTDTTAGDIRLATVTFQEGGTTLCTGTVALLGTATTEASASCTATLPAGEHAVMAVVRGYYTGTATATVTIANANGRFITGSGSVRPTRPAGTYATTPGSPVDLTLDAKVNNGAGRTGSATVKFTSGGHQYEVRTTSLNAVGVSADGTANARYTATLVDVTNPKKEVTVGTGLTLQVTATDRGTPGASDSVGVTLWSGGTLLFSSDWTGANTGEINLTGGNLTAHT</sequence>
<keyword evidence="2" id="KW-0732">Signal</keyword>
<dbReference type="RefSeq" id="WP_344611187.1">
    <property type="nucleotide sequence ID" value="NZ_BAAARV010000007.1"/>
</dbReference>
<feature type="region of interest" description="Disordered" evidence="1">
    <location>
        <begin position="43"/>
        <end position="72"/>
    </location>
</feature>
<dbReference type="EMBL" id="BAAARV010000007">
    <property type="protein sequence ID" value="GAA2332630.1"/>
    <property type="molecule type" value="Genomic_DNA"/>
</dbReference>
<dbReference type="SUPFAM" id="SSF55486">
    <property type="entry name" value="Metalloproteases ('zincins'), catalytic domain"/>
    <property type="match status" value="1"/>
</dbReference>
<dbReference type="Pfam" id="PF05345">
    <property type="entry name" value="He_PIG"/>
    <property type="match status" value="1"/>
</dbReference>
<evidence type="ECO:0000313" key="3">
    <source>
        <dbReference type="EMBL" id="GAA2332630.1"/>
    </source>
</evidence>
<dbReference type="InterPro" id="IPR013783">
    <property type="entry name" value="Ig-like_fold"/>
</dbReference>
<comment type="caution">
    <text evidence="3">The sequence shown here is derived from an EMBL/GenBank/DDBJ whole genome shotgun (WGS) entry which is preliminary data.</text>
</comment>
<dbReference type="Gene3D" id="2.60.40.10">
    <property type="entry name" value="Immunoglobulins"/>
    <property type="match status" value="2"/>
</dbReference>